<evidence type="ECO:0000256" key="5">
    <source>
        <dbReference type="ARBA" id="ARBA00022692"/>
    </source>
</evidence>
<evidence type="ECO:0000256" key="7">
    <source>
        <dbReference type="ARBA" id="ARBA00023136"/>
    </source>
</evidence>
<reference evidence="9 11" key="1">
    <citation type="submission" date="2019-03" db="EMBL/GenBank/DDBJ databases">
        <title>Genomic Encyclopedia of Type Strains, Phase IV (KMG-IV): sequencing the most valuable type-strain genomes for metagenomic binning, comparative biology and taxonomic classification.</title>
        <authorList>
            <person name="Goeker M."/>
        </authorList>
    </citation>
    <scope>NUCLEOTIDE SEQUENCE [LARGE SCALE GENOMIC DNA]</scope>
    <source>
        <strain evidence="9 11">DSM 28140</strain>
    </source>
</reference>
<comment type="subcellular location">
    <subcellularLocation>
        <location evidence="1">Cell membrane</location>
        <topology evidence="1">Multi-pass membrane protein</topology>
    </subcellularLocation>
</comment>
<dbReference type="GO" id="GO:0005886">
    <property type="term" value="C:plasma membrane"/>
    <property type="evidence" value="ECO:0007669"/>
    <property type="project" value="UniProtKB-SubCell"/>
</dbReference>
<evidence type="ECO:0000256" key="6">
    <source>
        <dbReference type="ARBA" id="ARBA00022989"/>
    </source>
</evidence>
<keyword evidence="5 8" id="KW-0812">Transmembrane</keyword>
<dbReference type="Pfam" id="PF02028">
    <property type="entry name" value="BCCT"/>
    <property type="match status" value="1"/>
</dbReference>
<sequence>MFSLLKKHSTFSLPVFIPSFLFVLLIAVACIVFPQSMQQGLNAAKNYAFDYFSWFYILSVSCFILFLLLLAMSSLGDIRLGSDDEEAEYPFFSWVAMLFAAGMGVGLMYFGVAEPLMHSVAPITQDSPQKNAMLYTFFHWGIHPWAIYGTIALALAYFGFRYRMPLSIRSAFYPLLRDKIHGVYGHIIDALALIATLFGIITTLGYGSSQLNAGLQAVGILSENSFFSNSLVIIVVVSIAVLSAISGVGKGVRRLSEINLSLALILMLFVLFSGSTVYLLSVFSENIGYYLSNLIEISFRTFSYDSQHTAWFSGWTVLYWAWWFSWAPFVGLFIARISRGRTIREFILGVLIIPATFNLLWFTIFGDSAILQDVKHSGALSALTGASETLLFAFLDYFPLSTLSGLLALLILSLFFITSADSGIFVLNNIASSGKSADMPKWQSALWGVVMIILSIALLNSGGLGAVQAMTLVVALPFAVITVLMCFSLLQGLRVDKNYFDTRLNQSTVFWSGDKWKKRLGQILKQTQEEDIQQFLQQVVKPAFSQLRDELVNKHQLQVEINQTDEPQRSIELVIHKGVMRDFIYGVMIQSKDTALSMQEEQSVPSMKHEQVFEPVSYFGDGRIGYDVQYMTTEELIADVLKQYQRYLVLLNSEANELMVQAPLEPTA</sequence>
<dbReference type="GO" id="GO:0022857">
    <property type="term" value="F:transmembrane transporter activity"/>
    <property type="evidence" value="ECO:0007669"/>
    <property type="project" value="InterPro"/>
</dbReference>
<dbReference type="EMBL" id="SMCP01000018">
    <property type="protein sequence ID" value="TCV82938.1"/>
    <property type="molecule type" value="Genomic_DNA"/>
</dbReference>
<evidence type="ECO:0000256" key="3">
    <source>
        <dbReference type="ARBA" id="ARBA00022448"/>
    </source>
</evidence>
<keyword evidence="3" id="KW-0813">Transport</keyword>
<evidence type="ECO:0000256" key="2">
    <source>
        <dbReference type="ARBA" id="ARBA00005658"/>
    </source>
</evidence>
<evidence type="ECO:0000313" key="10">
    <source>
        <dbReference type="EMBL" id="TNG89970.1"/>
    </source>
</evidence>
<keyword evidence="4" id="KW-1003">Cell membrane</keyword>
<proteinExistence type="inferred from homology"/>
<organism evidence="9 11">
    <name type="scientific">Testudinibacter aquarius</name>
    <dbReference type="NCBI Taxonomy" id="1524974"/>
    <lineage>
        <taxon>Bacteria</taxon>
        <taxon>Pseudomonadati</taxon>
        <taxon>Pseudomonadota</taxon>
        <taxon>Gammaproteobacteria</taxon>
        <taxon>Pasteurellales</taxon>
        <taxon>Pasteurellaceae</taxon>
        <taxon>Testudinibacter</taxon>
    </lineage>
</organism>
<comment type="caution">
    <text evidence="9">The sequence shown here is derived from an EMBL/GenBank/DDBJ whole genome shotgun (WGS) entry which is preliminary data.</text>
</comment>
<evidence type="ECO:0000256" key="1">
    <source>
        <dbReference type="ARBA" id="ARBA00004651"/>
    </source>
</evidence>
<evidence type="ECO:0000256" key="4">
    <source>
        <dbReference type="ARBA" id="ARBA00022475"/>
    </source>
</evidence>
<feature type="transmembrane region" description="Helical" evidence="8">
    <location>
        <begin position="442"/>
        <end position="460"/>
    </location>
</feature>
<feature type="transmembrane region" description="Helical" evidence="8">
    <location>
        <begin position="312"/>
        <end position="334"/>
    </location>
</feature>
<feature type="transmembrane region" description="Helical" evidence="8">
    <location>
        <begin position="183"/>
        <end position="206"/>
    </location>
</feature>
<dbReference type="Proteomes" id="UP000305526">
    <property type="component" value="Unassembled WGS sequence"/>
</dbReference>
<comment type="similarity">
    <text evidence="2">Belongs to the BCCT transporter (TC 2.A.15) family.</text>
</comment>
<evidence type="ECO:0000313" key="12">
    <source>
        <dbReference type="Proteomes" id="UP000305526"/>
    </source>
</evidence>
<feature type="transmembrane region" description="Helical" evidence="8">
    <location>
        <begin position="260"/>
        <end position="283"/>
    </location>
</feature>
<keyword evidence="12" id="KW-1185">Reference proteome</keyword>
<feature type="transmembrane region" description="Helical" evidence="8">
    <location>
        <begin position="54"/>
        <end position="71"/>
    </location>
</feature>
<name>A0A4R3XXE5_9PAST</name>
<dbReference type="PROSITE" id="PS51257">
    <property type="entry name" value="PROKAR_LIPOPROTEIN"/>
    <property type="match status" value="1"/>
</dbReference>
<keyword evidence="7 8" id="KW-0472">Membrane</keyword>
<feature type="transmembrane region" description="Helical" evidence="8">
    <location>
        <begin position="406"/>
        <end position="430"/>
    </location>
</feature>
<dbReference type="RefSeq" id="WP_132968193.1">
    <property type="nucleotide sequence ID" value="NZ_LEKL01000045.1"/>
</dbReference>
<feature type="transmembrane region" description="Helical" evidence="8">
    <location>
        <begin position="226"/>
        <end position="248"/>
    </location>
</feature>
<dbReference type="Proteomes" id="UP000294619">
    <property type="component" value="Unassembled WGS sequence"/>
</dbReference>
<keyword evidence="6 8" id="KW-1133">Transmembrane helix</keyword>
<feature type="transmembrane region" description="Helical" evidence="8">
    <location>
        <begin position="12"/>
        <end position="34"/>
    </location>
</feature>
<dbReference type="InterPro" id="IPR018093">
    <property type="entry name" value="BCCT_CS"/>
</dbReference>
<evidence type="ECO:0000313" key="9">
    <source>
        <dbReference type="EMBL" id="TCV82938.1"/>
    </source>
</evidence>
<gene>
    <name evidence="9" type="ORF">EDC16_1187</name>
    <name evidence="10" type="ORF">FHQ21_09570</name>
</gene>
<feature type="transmembrane region" description="Helical" evidence="8">
    <location>
        <begin position="346"/>
        <end position="365"/>
    </location>
</feature>
<dbReference type="InterPro" id="IPR000060">
    <property type="entry name" value="BCCT_transptr"/>
</dbReference>
<evidence type="ECO:0000256" key="8">
    <source>
        <dbReference type="SAM" id="Phobius"/>
    </source>
</evidence>
<dbReference type="PROSITE" id="PS01303">
    <property type="entry name" value="BCCT"/>
    <property type="match status" value="1"/>
</dbReference>
<dbReference type="NCBIfam" id="TIGR00842">
    <property type="entry name" value="bcct"/>
    <property type="match status" value="1"/>
</dbReference>
<evidence type="ECO:0000313" key="11">
    <source>
        <dbReference type="Proteomes" id="UP000294619"/>
    </source>
</evidence>
<dbReference type="EMBL" id="VDGV01000087">
    <property type="protein sequence ID" value="TNG89970.1"/>
    <property type="molecule type" value="Genomic_DNA"/>
</dbReference>
<reference evidence="10 12" key="2">
    <citation type="submission" date="2019-05" db="EMBL/GenBank/DDBJ databases">
        <title>Pasteurellaceae isolates from reptiles.</title>
        <authorList>
            <person name="Bojesen A.M."/>
            <person name="Lund E."/>
        </authorList>
    </citation>
    <scope>NUCLEOTIDE SEQUENCE [LARGE SCALE GENOMIC DNA]</scope>
    <source>
        <strain evidence="10 12">ELNT2x</strain>
    </source>
</reference>
<dbReference type="AlphaFoldDB" id="A0A4R3XXE5"/>
<dbReference type="PANTHER" id="PTHR30047:SF7">
    <property type="entry name" value="HIGH-AFFINITY CHOLINE TRANSPORT PROTEIN"/>
    <property type="match status" value="1"/>
</dbReference>
<feature type="transmembrane region" description="Helical" evidence="8">
    <location>
        <begin position="142"/>
        <end position="162"/>
    </location>
</feature>
<dbReference type="PANTHER" id="PTHR30047">
    <property type="entry name" value="HIGH-AFFINITY CHOLINE TRANSPORT PROTEIN-RELATED"/>
    <property type="match status" value="1"/>
</dbReference>
<feature type="transmembrane region" description="Helical" evidence="8">
    <location>
        <begin position="91"/>
        <end position="112"/>
    </location>
</feature>
<protein>
    <submittedName>
        <fullName evidence="10">BCCT family transporter</fullName>
    </submittedName>
    <submittedName>
        <fullName evidence="9">Choline/glycine/proline betaine transport protein</fullName>
    </submittedName>
</protein>
<accession>A0A4R3XXE5</accession>
<feature type="transmembrane region" description="Helical" evidence="8">
    <location>
        <begin position="466"/>
        <end position="490"/>
    </location>
</feature>